<accession>A0ABT9QBR5</accession>
<gene>
    <name evidence="1" type="ORF">J2853_003365</name>
</gene>
<dbReference type="Proteomes" id="UP001225356">
    <property type="component" value="Unassembled WGS sequence"/>
</dbReference>
<evidence type="ECO:0000313" key="2">
    <source>
        <dbReference type="Proteomes" id="UP001225356"/>
    </source>
</evidence>
<dbReference type="RefSeq" id="WP_307558805.1">
    <property type="nucleotide sequence ID" value="NZ_JAUSQU010000001.1"/>
</dbReference>
<sequence length="57" mass="5750">MASRSVVIATPGTSADWKAEIYTAPTHSLCAAQPDSVLVCTGANGTAADEPFAVIVS</sequence>
<protein>
    <submittedName>
        <fullName evidence="1">Uncharacterized protein</fullName>
    </submittedName>
</protein>
<reference evidence="1 2" key="1">
    <citation type="submission" date="2023-07" db="EMBL/GenBank/DDBJ databases">
        <title>Sequencing the genomes of 1000 actinobacteria strains.</title>
        <authorList>
            <person name="Klenk H.-P."/>
        </authorList>
    </citation>
    <scope>NUCLEOTIDE SEQUENCE [LARGE SCALE GENOMIC DNA]</scope>
    <source>
        <strain evidence="1 2">DSM 46740</strain>
    </source>
</reference>
<keyword evidence="2" id="KW-1185">Reference proteome</keyword>
<organism evidence="1 2">
    <name type="scientific">Streptosporangium lutulentum</name>
    <dbReference type="NCBI Taxonomy" id="1461250"/>
    <lineage>
        <taxon>Bacteria</taxon>
        <taxon>Bacillati</taxon>
        <taxon>Actinomycetota</taxon>
        <taxon>Actinomycetes</taxon>
        <taxon>Streptosporangiales</taxon>
        <taxon>Streptosporangiaceae</taxon>
        <taxon>Streptosporangium</taxon>
    </lineage>
</organism>
<dbReference type="EMBL" id="JAUSQU010000001">
    <property type="protein sequence ID" value="MDP9844154.1"/>
    <property type="molecule type" value="Genomic_DNA"/>
</dbReference>
<proteinExistence type="predicted"/>
<name>A0ABT9QBR5_9ACTN</name>
<comment type="caution">
    <text evidence="1">The sequence shown here is derived from an EMBL/GenBank/DDBJ whole genome shotgun (WGS) entry which is preliminary data.</text>
</comment>
<evidence type="ECO:0000313" key="1">
    <source>
        <dbReference type="EMBL" id="MDP9844154.1"/>
    </source>
</evidence>